<dbReference type="InterPro" id="IPR016192">
    <property type="entry name" value="APOBEC/CMP_deaminase_Zn-bd"/>
</dbReference>
<evidence type="ECO:0000256" key="10">
    <source>
        <dbReference type="ARBA" id="ARBA00049252"/>
    </source>
</evidence>
<gene>
    <name evidence="16" type="primary">cdd</name>
    <name evidence="16" type="ORF">E6K71_10380</name>
    <name evidence="17" type="ORF">E6K75_06845</name>
</gene>
<dbReference type="GO" id="GO:0008270">
    <property type="term" value="F:zinc ion binding"/>
    <property type="evidence" value="ECO:0007669"/>
    <property type="project" value="UniProtKB-UniRule"/>
</dbReference>
<dbReference type="InterPro" id="IPR016193">
    <property type="entry name" value="Cytidine_deaminase-like"/>
</dbReference>
<comment type="similarity">
    <text evidence="3 14">Belongs to the cytidine and deoxycytidylate deaminase family.</text>
</comment>
<evidence type="ECO:0000256" key="9">
    <source>
        <dbReference type="ARBA" id="ARBA00032005"/>
    </source>
</evidence>
<evidence type="ECO:0000256" key="2">
    <source>
        <dbReference type="ARBA" id="ARBA00003949"/>
    </source>
</evidence>
<dbReference type="GO" id="GO:0004126">
    <property type="term" value="F:cytidine deaminase activity"/>
    <property type="evidence" value="ECO:0007669"/>
    <property type="project" value="UniProtKB-UniRule"/>
</dbReference>
<evidence type="ECO:0000256" key="4">
    <source>
        <dbReference type="ARBA" id="ARBA00012783"/>
    </source>
</evidence>
<dbReference type="Gene3D" id="3.40.140.10">
    <property type="entry name" value="Cytidine Deaminase, domain 2"/>
    <property type="match status" value="1"/>
</dbReference>
<dbReference type="CDD" id="cd01283">
    <property type="entry name" value="cytidine_deaminase"/>
    <property type="match status" value="1"/>
</dbReference>
<evidence type="ECO:0000256" key="13">
    <source>
        <dbReference type="PIRSR" id="PIRSR606262-3"/>
    </source>
</evidence>
<feature type="binding site" evidence="13">
    <location>
        <position position="80"/>
    </location>
    <ligand>
        <name>Zn(2+)</name>
        <dbReference type="ChEBI" id="CHEBI:29105"/>
        <note>catalytic</note>
    </ligand>
</feature>
<dbReference type="NCBIfam" id="NF004064">
    <property type="entry name" value="PRK05578.1"/>
    <property type="match status" value="1"/>
</dbReference>
<reference evidence="18 19" key="1">
    <citation type="journal article" date="2019" name="Nat. Microbiol.">
        <title>Mediterranean grassland soil C-N compound turnover is dependent on rainfall and depth, and is mediated by genomically divergent microorganisms.</title>
        <authorList>
            <person name="Diamond S."/>
            <person name="Andeer P.F."/>
            <person name="Li Z."/>
            <person name="Crits-Christoph A."/>
            <person name="Burstein D."/>
            <person name="Anantharaman K."/>
            <person name="Lane K.R."/>
            <person name="Thomas B.C."/>
            <person name="Pan C."/>
            <person name="Northen T.R."/>
            <person name="Banfield J.F."/>
        </authorList>
    </citation>
    <scope>NUCLEOTIDE SEQUENCE [LARGE SCALE GENOMIC DNA]</scope>
    <source>
        <strain evidence="16">WS_1</strain>
        <strain evidence="17">WS_5</strain>
    </source>
</reference>
<accession>A0A538S7C3</accession>
<feature type="binding site" evidence="13">
    <location>
        <position position="47"/>
    </location>
    <ligand>
        <name>Zn(2+)</name>
        <dbReference type="ChEBI" id="CHEBI:29105"/>
        <note>catalytic</note>
    </ligand>
</feature>
<evidence type="ECO:0000256" key="12">
    <source>
        <dbReference type="PIRSR" id="PIRSR606262-1"/>
    </source>
</evidence>
<comment type="function">
    <text evidence="2 14">This enzyme scavenges exogenous and endogenous cytidine and 2'-deoxycytidine for UMP synthesis.</text>
</comment>
<dbReference type="InterPro" id="IPR050202">
    <property type="entry name" value="Cyt/Deoxycyt_deaminase"/>
</dbReference>
<keyword evidence="8 13" id="KW-0862">Zinc</keyword>
<evidence type="ECO:0000256" key="1">
    <source>
        <dbReference type="ARBA" id="ARBA00001947"/>
    </source>
</evidence>
<dbReference type="EC" id="3.5.4.5" evidence="4 14"/>
<evidence type="ECO:0000256" key="11">
    <source>
        <dbReference type="ARBA" id="ARBA00049558"/>
    </source>
</evidence>
<dbReference type="AlphaFoldDB" id="A0A538S7C3"/>
<comment type="catalytic activity">
    <reaction evidence="11 14">
        <text>cytidine + H2O + H(+) = uridine + NH4(+)</text>
        <dbReference type="Rhea" id="RHEA:16069"/>
        <dbReference type="ChEBI" id="CHEBI:15377"/>
        <dbReference type="ChEBI" id="CHEBI:15378"/>
        <dbReference type="ChEBI" id="CHEBI:16704"/>
        <dbReference type="ChEBI" id="CHEBI:17562"/>
        <dbReference type="ChEBI" id="CHEBI:28938"/>
        <dbReference type="EC" id="3.5.4.5"/>
    </reaction>
</comment>
<sequence length="125" mass="13452">MEAARALLSKSVAPYSRFRVAALLEAADATTHPGVNVESASFGLSMCAERNALFGALSRGASRFRRLALVSESLRPVLPCGACRQVLLEHAPDLTLVLERADGSPEELRLADLLPRPFSDFRSTA</sequence>
<keyword evidence="7 14" id="KW-0378">Hydrolase</keyword>
<feature type="binding site" evidence="13">
    <location>
        <position position="83"/>
    </location>
    <ligand>
        <name>Zn(2+)</name>
        <dbReference type="ChEBI" id="CHEBI:29105"/>
        <note>catalytic</note>
    </ligand>
</feature>
<dbReference type="Proteomes" id="UP000320913">
    <property type="component" value="Unassembled WGS sequence"/>
</dbReference>
<dbReference type="InterPro" id="IPR002125">
    <property type="entry name" value="CMP_dCMP_dom"/>
</dbReference>
<dbReference type="PANTHER" id="PTHR11644">
    <property type="entry name" value="CYTIDINE DEAMINASE"/>
    <property type="match status" value="1"/>
</dbReference>
<keyword evidence="6 13" id="KW-0479">Metal-binding</keyword>
<name>A0A538S7C3_UNCEI</name>
<dbReference type="Proteomes" id="UP000316292">
    <property type="component" value="Unassembled WGS sequence"/>
</dbReference>
<evidence type="ECO:0000256" key="14">
    <source>
        <dbReference type="RuleBase" id="RU364006"/>
    </source>
</evidence>
<dbReference type="GO" id="GO:0072527">
    <property type="term" value="P:pyrimidine-containing compound metabolic process"/>
    <property type="evidence" value="ECO:0007669"/>
    <property type="project" value="UniProtKB-ARBA"/>
</dbReference>
<dbReference type="NCBIfam" id="TIGR01354">
    <property type="entry name" value="cyt_deam_tetra"/>
    <property type="match status" value="1"/>
</dbReference>
<evidence type="ECO:0000313" key="18">
    <source>
        <dbReference type="Proteomes" id="UP000316292"/>
    </source>
</evidence>
<evidence type="ECO:0000313" key="19">
    <source>
        <dbReference type="Proteomes" id="UP000320913"/>
    </source>
</evidence>
<dbReference type="SUPFAM" id="SSF53927">
    <property type="entry name" value="Cytidine deaminase-like"/>
    <property type="match status" value="1"/>
</dbReference>
<evidence type="ECO:0000313" key="17">
    <source>
        <dbReference type="EMBL" id="TMQ57516.1"/>
    </source>
</evidence>
<dbReference type="EMBL" id="VBOR01000118">
    <property type="protein sequence ID" value="TMQ47282.1"/>
    <property type="molecule type" value="Genomic_DNA"/>
</dbReference>
<evidence type="ECO:0000256" key="6">
    <source>
        <dbReference type="ARBA" id="ARBA00022723"/>
    </source>
</evidence>
<dbReference type="PROSITE" id="PS51747">
    <property type="entry name" value="CYT_DCMP_DEAMINASES_2"/>
    <property type="match status" value="1"/>
</dbReference>
<comment type="caution">
    <text evidence="16">The sequence shown here is derived from an EMBL/GenBank/DDBJ whole genome shotgun (WGS) entry which is preliminary data.</text>
</comment>
<dbReference type="PANTHER" id="PTHR11644:SF2">
    <property type="entry name" value="CYTIDINE DEAMINASE"/>
    <property type="match status" value="1"/>
</dbReference>
<evidence type="ECO:0000256" key="5">
    <source>
        <dbReference type="ARBA" id="ARBA00018266"/>
    </source>
</evidence>
<dbReference type="GO" id="GO:0055086">
    <property type="term" value="P:nucleobase-containing small molecule metabolic process"/>
    <property type="evidence" value="ECO:0007669"/>
    <property type="project" value="UniProtKB-ARBA"/>
</dbReference>
<organism evidence="16 18">
    <name type="scientific">Eiseniibacteriota bacterium</name>
    <dbReference type="NCBI Taxonomy" id="2212470"/>
    <lineage>
        <taxon>Bacteria</taxon>
        <taxon>Candidatus Eiseniibacteriota</taxon>
    </lineage>
</organism>
<feature type="domain" description="CMP/dCMP-type deaminase" evidence="15">
    <location>
        <begin position="1"/>
        <end position="121"/>
    </location>
</feature>
<proteinExistence type="inferred from homology"/>
<protein>
    <recommendedName>
        <fullName evidence="5 14">Cytidine deaminase</fullName>
        <ecNumber evidence="4 14">3.5.4.5</ecNumber>
    </recommendedName>
    <alternativeName>
        <fullName evidence="9 14">Cytidine aminohydrolase</fullName>
    </alternativeName>
</protein>
<dbReference type="GO" id="GO:0042802">
    <property type="term" value="F:identical protein binding"/>
    <property type="evidence" value="ECO:0007669"/>
    <property type="project" value="UniProtKB-ARBA"/>
</dbReference>
<comment type="catalytic activity">
    <reaction evidence="10 14">
        <text>2'-deoxycytidine + H2O + H(+) = 2'-deoxyuridine + NH4(+)</text>
        <dbReference type="Rhea" id="RHEA:13433"/>
        <dbReference type="ChEBI" id="CHEBI:15377"/>
        <dbReference type="ChEBI" id="CHEBI:15378"/>
        <dbReference type="ChEBI" id="CHEBI:15698"/>
        <dbReference type="ChEBI" id="CHEBI:16450"/>
        <dbReference type="ChEBI" id="CHEBI:28938"/>
        <dbReference type="EC" id="3.5.4.5"/>
    </reaction>
</comment>
<comment type="cofactor">
    <cofactor evidence="1 13 14">
        <name>Zn(2+)</name>
        <dbReference type="ChEBI" id="CHEBI:29105"/>
    </cofactor>
</comment>
<feature type="active site" description="Proton donor" evidence="12">
    <location>
        <position position="49"/>
    </location>
</feature>
<evidence type="ECO:0000256" key="3">
    <source>
        <dbReference type="ARBA" id="ARBA00006576"/>
    </source>
</evidence>
<evidence type="ECO:0000256" key="8">
    <source>
        <dbReference type="ARBA" id="ARBA00022833"/>
    </source>
</evidence>
<dbReference type="GO" id="GO:0005829">
    <property type="term" value="C:cytosol"/>
    <property type="evidence" value="ECO:0007669"/>
    <property type="project" value="TreeGrafter"/>
</dbReference>
<evidence type="ECO:0000313" key="16">
    <source>
        <dbReference type="EMBL" id="TMQ47282.1"/>
    </source>
</evidence>
<evidence type="ECO:0000256" key="7">
    <source>
        <dbReference type="ARBA" id="ARBA00022801"/>
    </source>
</evidence>
<dbReference type="PROSITE" id="PS00903">
    <property type="entry name" value="CYT_DCMP_DEAMINASES_1"/>
    <property type="match status" value="1"/>
</dbReference>
<evidence type="ECO:0000259" key="15">
    <source>
        <dbReference type="PROSITE" id="PS51747"/>
    </source>
</evidence>
<dbReference type="EMBL" id="VBOV01000167">
    <property type="protein sequence ID" value="TMQ57516.1"/>
    <property type="molecule type" value="Genomic_DNA"/>
</dbReference>
<dbReference type="InterPro" id="IPR006262">
    <property type="entry name" value="Cyt_deam_tetra"/>
</dbReference>
<dbReference type="Pfam" id="PF00383">
    <property type="entry name" value="dCMP_cyt_deam_1"/>
    <property type="match status" value="1"/>
</dbReference>